<dbReference type="NCBIfam" id="TIGR01618">
    <property type="entry name" value="phage_P_loop"/>
    <property type="match status" value="1"/>
</dbReference>
<dbReference type="RefSeq" id="WP_010743605.1">
    <property type="nucleotide sequence ID" value="NZ_KE136357.1"/>
</dbReference>
<dbReference type="Proteomes" id="UP000014107">
    <property type="component" value="Unassembled WGS sequence"/>
</dbReference>
<dbReference type="AlphaFoldDB" id="A0AAV3J1R2"/>
<gene>
    <name evidence="2" type="ORF">I570_01461</name>
    <name evidence="1" type="ORF">OMU_00424</name>
</gene>
<evidence type="ECO:0000313" key="4">
    <source>
        <dbReference type="Proteomes" id="UP000014107"/>
    </source>
</evidence>
<protein>
    <submittedName>
        <fullName evidence="2">Phage nucleotide-binding protein</fullName>
    </submittedName>
</protein>
<evidence type="ECO:0000313" key="1">
    <source>
        <dbReference type="EMBL" id="EOT51095.1"/>
    </source>
</evidence>
<accession>A0AAV3J1R2</accession>
<evidence type="ECO:0000313" key="3">
    <source>
        <dbReference type="Proteomes" id="UP000014104"/>
    </source>
</evidence>
<organism evidence="2 4">
    <name type="scientific">Enterococcus avium ATCC 14025</name>
    <dbReference type="NCBI Taxonomy" id="1140002"/>
    <lineage>
        <taxon>Bacteria</taxon>
        <taxon>Bacillati</taxon>
        <taxon>Bacillota</taxon>
        <taxon>Bacilli</taxon>
        <taxon>Lactobacillales</taxon>
        <taxon>Enterococcaceae</taxon>
        <taxon>Enterococcus</taxon>
    </lineage>
</organism>
<reference evidence="1 3" key="1">
    <citation type="submission" date="2013-03" db="EMBL/GenBank/DDBJ databases">
        <title>The Genome Sequence of Enterococcus avium ATCC_14025 (Illumina only assembly).</title>
        <authorList>
            <consortium name="The Broad Institute Genomics Platform"/>
            <consortium name="The Broad Institute Genome Sequencing Center for Infectious Disease"/>
            <person name="Earl A."/>
            <person name="Russ C."/>
            <person name="Gilmore M."/>
            <person name="Surin D."/>
            <person name="Walker B."/>
            <person name="Young S."/>
            <person name="Zeng Q."/>
            <person name="Gargeya S."/>
            <person name="Fitzgerald M."/>
            <person name="Haas B."/>
            <person name="Abouelleil A."/>
            <person name="Allen A.W."/>
            <person name="Alvarado L."/>
            <person name="Arachchi H.M."/>
            <person name="Berlin A.M."/>
            <person name="Chapman S.B."/>
            <person name="Gainer-Dewar J."/>
            <person name="Goldberg J."/>
            <person name="Griggs A."/>
            <person name="Gujja S."/>
            <person name="Hansen M."/>
            <person name="Howarth C."/>
            <person name="Imamovic A."/>
            <person name="Ireland A."/>
            <person name="Larimer J."/>
            <person name="McCowan C."/>
            <person name="Murphy C."/>
            <person name="Pearson M."/>
            <person name="Poon T.W."/>
            <person name="Priest M."/>
            <person name="Roberts A."/>
            <person name="Saif S."/>
            <person name="Shea T."/>
            <person name="Sisk P."/>
            <person name="Sykes S."/>
            <person name="Wortman J."/>
            <person name="Nusbaum C."/>
            <person name="Birren B."/>
        </authorList>
    </citation>
    <scope>NUCLEOTIDE SEQUENCE [LARGE SCALE GENOMIC DNA]</scope>
    <source>
        <strain evidence="1 3">ATCC 14025</strain>
    </source>
</reference>
<dbReference type="InterPro" id="IPR006505">
    <property type="entry name" value="Phage_nucleotide-bp"/>
</dbReference>
<proteinExistence type="predicted"/>
<dbReference type="Proteomes" id="UP000014104">
    <property type="component" value="Unassembled WGS sequence"/>
</dbReference>
<sequence>MKFYPNGSVPEQANMYFVYGDGGTGKTSLAKQFEGNKMLFSFDLSTNVIREAKDISVVQLESQDAPNIQALVTKWVYNALIKPEYEVIILDNVTALQNLVLENIDGASKDGRQNYQKLQLWFRQLGTRLRESNKTVYATAHQIDNGIAGLDGKGRFSPDMNEKTFNAFTSMFDVVGRIYIDGGKRLIDLDPENGNHAKNRLDERKLVEASELIINNNIEEKEEKKK</sequence>
<name>A0AAV3J1R2_ENTAV</name>
<dbReference type="EMBL" id="AHYV01000005">
    <property type="protein sequence ID" value="EOT51095.1"/>
    <property type="molecule type" value="Genomic_DNA"/>
</dbReference>
<dbReference type="EMBL" id="ASWL01000002">
    <property type="protein sequence ID" value="EOU23596.1"/>
    <property type="molecule type" value="Genomic_DNA"/>
</dbReference>
<dbReference type="Pfam" id="PF13479">
    <property type="entry name" value="AAA_24"/>
    <property type="match status" value="1"/>
</dbReference>
<dbReference type="SUPFAM" id="SSF52540">
    <property type="entry name" value="P-loop containing nucleoside triphosphate hydrolases"/>
    <property type="match status" value="1"/>
</dbReference>
<reference evidence="2 4" key="2">
    <citation type="submission" date="2013-03" db="EMBL/GenBank/DDBJ databases">
        <title>The Genome Sequence of Enterococcus avium ATCC_14025 (PacBio/Illumina hybrid assembly).</title>
        <authorList>
            <consortium name="The Broad Institute Genomics Platform"/>
            <consortium name="The Broad Institute Genome Sequencing Center for Infectious Disease"/>
            <person name="Earl A."/>
            <person name="Russ C."/>
            <person name="Gilmore M."/>
            <person name="Surin D."/>
            <person name="Walker B."/>
            <person name="Young S."/>
            <person name="Zeng Q."/>
            <person name="Gargeya S."/>
            <person name="Fitzgerald M."/>
            <person name="Haas B."/>
            <person name="Abouelleil A."/>
            <person name="Allen A.W."/>
            <person name="Alvarado L."/>
            <person name="Arachchi H.M."/>
            <person name="Berlin A.M."/>
            <person name="Chapman S.B."/>
            <person name="Gainer-Dewar J."/>
            <person name="Goldberg J."/>
            <person name="Griggs A."/>
            <person name="Gujja S."/>
            <person name="Hansen M."/>
            <person name="Howarth C."/>
            <person name="Imamovic A."/>
            <person name="Ireland A."/>
            <person name="Larimer J."/>
            <person name="McCowan C."/>
            <person name="Murphy C."/>
            <person name="Pearson M."/>
            <person name="Poon T.W."/>
            <person name="Priest M."/>
            <person name="Roberts A."/>
            <person name="Saif S."/>
            <person name="Shea T."/>
            <person name="Sisk P."/>
            <person name="Sykes S."/>
            <person name="Wortman J."/>
            <person name="Nusbaum C."/>
            <person name="Birren B."/>
        </authorList>
    </citation>
    <scope>NUCLEOTIDE SEQUENCE [LARGE SCALE GENOMIC DNA]</scope>
    <source>
        <strain evidence="2 4">ATCC 14025</strain>
    </source>
</reference>
<keyword evidence="3" id="KW-1185">Reference proteome</keyword>
<dbReference type="InterPro" id="IPR027417">
    <property type="entry name" value="P-loop_NTPase"/>
</dbReference>
<comment type="caution">
    <text evidence="2">The sequence shown here is derived from an EMBL/GenBank/DDBJ whole genome shotgun (WGS) entry which is preliminary data.</text>
</comment>
<evidence type="ECO:0000313" key="2">
    <source>
        <dbReference type="EMBL" id="EOU23596.1"/>
    </source>
</evidence>